<dbReference type="Gene3D" id="1.25.40.10">
    <property type="entry name" value="Tetratricopeptide repeat domain"/>
    <property type="match status" value="1"/>
</dbReference>
<organism evidence="1 2">
    <name type="scientific">Gossypium raimondii</name>
    <name type="common">Peruvian cotton</name>
    <name type="synonym">Gossypium klotzschianum subsp. raimondii</name>
    <dbReference type="NCBI Taxonomy" id="29730"/>
    <lineage>
        <taxon>Eukaryota</taxon>
        <taxon>Viridiplantae</taxon>
        <taxon>Streptophyta</taxon>
        <taxon>Embryophyta</taxon>
        <taxon>Tracheophyta</taxon>
        <taxon>Spermatophyta</taxon>
        <taxon>Magnoliopsida</taxon>
        <taxon>eudicotyledons</taxon>
        <taxon>Gunneridae</taxon>
        <taxon>Pentapetalae</taxon>
        <taxon>rosids</taxon>
        <taxon>malvids</taxon>
        <taxon>Malvales</taxon>
        <taxon>Malvaceae</taxon>
        <taxon>Malvoideae</taxon>
        <taxon>Gossypium</taxon>
    </lineage>
</organism>
<name>A0A0D2UE66_GOSRA</name>
<sequence length="114" mass="11952">MGGGEGNGGGKICGGGGGSGGGVGGVGSGFFESDSTDVYYQMMVEANPGNPLLLGNYAKFLKEIRGDYSRAILANPDDGNLLAVYADLIWHNQNDIQRAKSYFEQAIKTAPNDW</sequence>
<proteinExistence type="predicted"/>
<protein>
    <recommendedName>
        <fullName evidence="3">Tetratricopeptide repeat protein</fullName>
    </recommendedName>
</protein>
<reference evidence="1 2" key="1">
    <citation type="journal article" date="2012" name="Nature">
        <title>Repeated polyploidization of Gossypium genomes and the evolution of spinnable cotton fibres.</title>
        <authorList>
            <person name="Paterson A.H."/>
            <person name="Wendel J.F."/>
            <person name="Gundlach H."/>
            <person name="Guo H."/>
            <person name="Jenkins J."/>
            <person name="Jin D."/>
            <person name="Llewellyn D."/>
            <person name="Showmaker K.C."/>
            <person name="Shu S."/>
            <person name="Udall J."/>
            <person name="Yoo M.J."/>
            <person name="Byers R."/>
            <person name="Chen W."/>
            <person name="Doron-Faigenboim A."/>
            <person name="Duke M.V."/>
            <person name="Gong L."/>
            <person name="Grimwood J."/>
            <person name="Grover C."/>
            <person name="Grupp K."/>
            <person name="Hu G."/>
            <person name="Lee T.H."/>
            <person name="Li J."/>
            <person name="Lin L."/>
            <person name="Liu T."/>
            <person name="Marler B.S."/>
            <person name="Page J.T."/>
            <person name="Roberts A.W."/>
            <person name="Romanel E."/>
            <person name="Sanders W.S."/>
            <person name="Szadkowski E."/>
            <person name="Tan X."/>
            <person name="Tang H."/>
            <person name="Xu C."/>
            <person name="Wang J."/>
            <person name="Wang Z."/>
            <person name="Zhang D."/>
            <person name="Zhang L."/>
            <person name="Ashrafi H."/>
            <person name="Bedon F."/>
            <person name="Bowers J.E."/>
            <person name="Brubaker C.L."/>
            <person name="Chee P.W."/>
            <person name="Das S."/>
            <person name="Gingle A.R."/>
            <person name="Haigler C.H."/>
            <person name="Harker D."/>
            <person name="Hoffmann L.V."/>
            <person name="Hovav R."/>
            <person name="Jones D.C."/>
            <person name="Lemke C."/>
            <person name="Mansoor S."/>
            <person name="ur Rahman M."/>
            <person name="Rainville L.N."/>
            <person name="Rambani A."/>
            <person name="Reddy U.K."/>
            <person name="Rong J.K."/>
            <person name="Saranga Y."/>
            <person name="Scheffler B.E."/>
            <person name="Scheffler J.A."/>
            <person name="Stelly D.M."/>
            <person name="Triplett B.A."/>
            <person name="Van Deynze A."/>
            <person name="Vaslin M.F."/>
            <person name="Waghmare V.N."/>
            <person name="Walford S.A."/>
            <person name="Wright R.J."/>
            <person name="Zaki E.A."/>
            <person name="Zhang T."/>
            <person name="Dennis E.S."/>
            <person name="Mayer K.F."/>
            <person name="Peterson D.G."/>
            <person name="Rokhsar D.S."/>
            <person name="Wang X."/>
            <person name="Schmutz J."/>
        </authorList>
    </citation>
    <scope>NUCLEOTIDE SEQUENCE [LARGE SCALE GENOMIC DNA]</scope>
</reference>
<dbReference type="EMBL" id="CM001749">
    <property type="protein sequence ID" value="KJB66351.1"/>
    <property type="molecule type" value="Genomic_DNA"/>
</dbReference>
<dbReference type="Gramene" id="KJB66351">
    <property type="protein sequence ID" value="KJB66351"/>
    <property type="gene ID" value="B456_010G137200"/>
</dbReference>
<dbReference type="SUPFAM" id="SSF48452">
    <property type="entry name" value="TPR-like"/>
    <property type="match status" value="1"/>
</dbReference>
<keyword evidence="2" id="KW-1185">Reference proteome</keyword>
<evidence type="ECO:0008006" key="3">
    <source>
        <dbReference type="Google" id="ProtNLM"/>
    </source>
</evidence>
<dbReference type="OMA" id="MMVEANP"/>
<dbReference type="PANTHER" id="PTHR26312">
    <property type="entry name" value="TETRATRICOPEPTIDE REPEAT PROTEIN 5"/>
    <property type="match status" value="1"/>
</dbReference>
<dbReference type="InterPro" id="IPR011990">
    <property type="entry name" value="TPR-like_helical_dom_sf"/>
</dbReference>
<gene>
    <name evidence="1" type="ORF">B456_010G137200</name>
</gene>
<dbReference type="Proteomes" id="UP000032304">
    <property type="component" value="Chromosome 10"/>
</dbReference>
<dbReference type="PANTHER" id="PTHR26312:SF215">
    <property type="entry name" value="TPR REPEAT PROTEIN"/>
    <property type="match status" value="1"/>
</dbReference>
<dbReference type="eggNOG" id="ENOG502QVY8">
    <property type="taxonomic scope" value="Eukaryota"/>
</dbReference>
<dbReference type="AlphaFoldDB" id="A0A0D2UE66"/>
<evidence type="ECO:0000313" key="1">
    <source>
        <dbReference type="EMBL" id="KJB66351.1"/>
    </source>
</evidence>
<accession>A0A0D2UE66</accession>
<evidence type="ECO:0000313" key="2">
    <source>
        <dbReference type="Proteomes" id="UP000032304"/>
    </source>
</evidence>